<reference evidence="3" key="1">
    <citation type="journal article" date="2016" name="BMC Genomics">
        <title>The effector candidate repertoire of the arbuscular mycorrhizal fungus Rhizophagus clarus.</title>
        <authorList>
            <person name="Sedzielewska Toro K."/>
            <person name="Brachmann A."/>
        </authorList>
    </citation>
    <scope>NUCLEOTIDE SEQUENCE</scope>
    <source>
        <strain evidence="3">MUCL46238</strain>
    </source>
</reference>
<sequence length="228" mass="27643">MTFLLFTFTFFTVIYLLNLFIGLLNIAIEDYNKEEEFLLQKAQIIMEIELFYMFPWWKHDKEWFPDWIYYDMPVTEVRKLINAIDNDKTVFNYYLPVISTDLRNLVALVDEIKEEQKNKFIKQLINELQINQKIQFLQTRVENLQISLQDQQVCAQIIQQLEALKQQLINTQNQQTDVQDQQTNVRMRLFFLELNKLDQQIKQIDLQFKQMNLQMNLQNQQMNQQEGL</sequence>
<evidence type="ECO:0000256" key="2">
    <source>
        <dbReference type="SAM" id="Phobius"/>
    </source>
</evidence>
<evidence type="ECO:0008006" key="4">
    <source>
        <dbReference type="Google" id="ProtNLM"/>
    </source>
</evidence>
<organism evidence="3">
    <name type="scientific">Rhizophagus clarus</name>
    <dbReference type="NCBI Taxonomy" id="94130"/>
    <lineage>
        <taxon>Eukaryota</taxon>
        <taxon>Fungi</taxon>
        <taxon>Fungi incertae sedis</taxon>
        <taxon>Mucoromycota</taxon>
        <taxon>Glomeromycotina</taxon>
        <taxon>Glomeromycetes</taxon>
        <taxon>Glomerales</taxon>
        <taxon>Glomeraceae</taxon>
        <taxon>Rhizophagus</taxon>
    </lineage>
</organism>
<feature type="transmembrane region" description="Helical" evidence="2">
    <location>
        <begin position="6"/>
        <end position="28"/>
    </location>
</feature>
<evidence type="ECO:0000313" key="3">
    <source>
        <dbReference type="EMBL" id="AMJ52401.1"/>
    </source>
</evidence>
<name>A0A140D088_9GLOM</name>
<protein>
    <recommendedName>
        <fullName evidence="4">Ion transport domain-containing protein</fullName>
    </recommendedName>
</protein>
<dbReference type="AlphaFoldDB" id="A0A140D088"/>
<evidence type="ECO:0000256" key="1">
    <source>
        <dbReference type="SAM" id="Coils"/>
    </source>
</evidence>
<keyword evidence="2" id="KW-0472">Membrane</keyword>
<keyword evidence="1" id="KW-0175">Coiled coil</keyword>
<keyword evidence="2" id="KW-0812">Transmembrane</keyword>
<keyword evidence="2" id="KW-1133">Transmembrane helix</keyword>
<proteinExistence type="predicted"/>
<dbReference type="EMBL" id="KU305763">
    <property type="protein sequence ID" value="AMJ52401.1"/>
    <property type="molecule type" value="Genomic_DNA"/>
</dbReference>
<feature type="coiled-coil region" evidence="1">
    <location>
        <begin position="154"/>
        <end position="214"/>
    </location>
</feature>
<accession>A0A140D088</accession>